<proteinExistence type="predicted"/>
<evidence type="ECO:0000256" key="1">
    <source>
        <dbReference type="SAM" id="SignalP"/>
    </source>
</evidence>
<dbReference type="EMBL" id="QURR01000018">
    <property type="protein sequence ID" value="RGE43647.1"/>
    <property type="molecule type" value="Genomic_DNA"/>
</dbReference>
<name>A0A373FI54_COMTE</name>
<keyword evidence="1" id="KW-0732">Signal</keyword>
<keyword evidence="3" id="KW-1185">Reference proteome</keyword>
<organism evidence="2 3">
    <name type="scientific">Comamonas testosteroni</name>
    <name type="common">Pseudomonas testosteroni</name>
    <dbReference type="NCBI Taxonomy" id="285"/>
    <lineage>
        <taxon>Bacteria</taxon>
        <taxon>Pseudomonadati</taxon>
        <taxon>Pseudomonadota</taxon>
        <taxon>Betaproteobacteria</taxon>
        <taxon>Burkholderiales</taxon>
        <taxon>Comamonadaceae</taxon>
        <taxon>Comamonas</taxon>
    </lineage>
</organism>
<evidence type="ECO:0000313" key="2">
    <source>
        <dbReference type="EMBL" id="RGE43647.1"/>
    </source>
</evidence>
<comment type="caution">
    <text evidence="2">The sequence shown here is derived from an EMBL/GenBank/DDBJ whole genome shotgun (WGS) entry which is preliminary data.</text>
</comment>
<feature type="signal peptide" evidence="1">
    <location>
        <begin position="1"/>
        <end position="27"/>
    </location>
</feature>
<accession>A0A373FI54</accession>
<gene>
    <name evidence="2" type="ORF">DZC30_14525</name>
</gene>
<feature type="chain" id="PRO_5016753990" evidence="1">
    <location>
        <begin position="28"/>
        <end position="158"/>
    </location>
</feature>
<dbReference type="AlphaFoldDB" id="A0A373FI54"/>
<reference evidence="2 3" key="1">
    <citation type="submission" date="2018-08" db="EMBL/GenBank/DDBJ databases">
        <title>Comamonas testosteroni strain SWCO2.</title>
        <authorList>
            <person name="Jiang N."/>
            <person name="Zhang X.Z."/>
        </authorList>
    </citation>
    <scope>NUCLEOTIDE SEQUENCE [LARGE SCALE GENOMIC DNA]</scope>
    <source>
        <strain evidence="2 3">SWCO2</strain>
    </source>
</reference>
<sequence>MVSTKTSKTLLLTAVLASTGFMASAQAQQPAAPAANGAAPQADAAPAINVDAAAADAALRKRLQAITAALDGKTKLASNNFTEEFLKNSPLDTVQKALETVRTGVGTCQTAGRMQTGTPIATSVLLNCTKGYVPLEFAIEPKEPYRIVGISLHPAFWK</sequence>
<protein>
    <submittedName>
        <fullName evidence="2">Uncharacterized protein</fullName>
    </submittedName>
</protein>
<dbReference type="OrthoDB" id="8795420at2"/>
<dbReference type="Proteomes" id="UP000261948">
    <property type="component" value="Unassembled WGS sequence"/>
</dbReference>
<evidence type="ECO:0000313" key="3">
    <source>
        <dbReference type="Proteomes" id="UP000261948"/>
    </source>
</evidence>